<evidence type="ECO:0000256" key="1">
    <source>
        <dbReference type="SAM" id="Phobius"/>
    </source>
</evidence>
<reference evidence="2 3" key="1">
    <citation type="journal article" date="2016" name="Nat. Commun.">
        <title>Thousands of microbial genomes shed light on interconnected biogeochemical processes in an aquifer system.</title>
        <authorList>
            <person name="Anantharaman K."/>
            <person name="Brown C.T."/>
            <person name="Hug L.A."/>
            <person name="Sharon I."/>
            <person name="Castelle C.J."/>
            <person name="Probst A.J."/>
            <person name="Thomas B.C."/>
            <person name="Singh A."/>
            <person name="Wilkins M.J."/>
            <person name="Karaoz U."/>
            <person name="Brodie E.L."/>
            <person name="Williams K.H."/>
            <person name="Hubbard S.S."/>
            <person name="Banfield J.F."/>
        </authorList>
    </citation>
    <scope>NUCLEOTIDE SEQUENCE [LARGE SCALE GENOMIC DNA]</scope>
</reference>
<feature type="transmembrane region" description="Helical" evidence="1">
    <location>
        <begin position="12"/>
        <end position="32"/>
    </location>
</feature>
<organism evidence="2 3">
    <name type="scientific">Candidatus Yanofskybacteria bacterium RIFCSPLOWO2_01_FULL_43_22</name>
    <dbReference type="NCBI Taxonomy" id="1802695"/>
    <lineage>
        <taxon>Bacteria</taxon>
        <taxon>Candidatus Yanofskyibacteriota</taxon>
    </lineage>
</organism>
<accession>A0A1F8GEA7</accession>
<dbReference type="Proteomes" id="UP000178911">
    <property type="component" value="Unassembled WGS sequence"/>
</dbReference>
<dbReference type="STRING" id="1802695.A3A13_04665"/>
<keyword evidence="1" id="KW-0812">Transmembrane</keyword>
<name>A0A1F8GEA7_9BACT</name>
<dbReference type="AlphaFoldDB" id="A0A1F8GEA7"/>
<proteinExistence type="predicted"/>
<feature type="transmembrane region" description="Helical" evidence="1">
    <location>
        <begin position="44"/>
        <end position="65"/>
    </location>
</feature>
<gene>
    <name evidence="2" type="ORF">A3A13_04665</name>
</gene>
<comment type="caution">
    <text evidence="2">The sequence shown here is derived from an EMBL/GenBank/DDBJ whole genome shotgun (WGS) entry which is preliminary data.</text>
</comment>
<dbReference type="EMBL" id="MGKJ01000020">
    <property type="protein sequence ID" value="OGN23380.1"/>
    <property type="molecule type" value="Genomic_DNA"/>
</dbReference>
<sequence>MINPALKRPIMIGILGTLVLLAIYFTVVSLISDTQLAVSQFEKFWYYIVFLAVGFGVQVGLYIYLRQAIRLTEGSGKIIAVSGGTSTAAMITCCAHYLANIAPLIATAGVITFLTQYQAQFFWIGLAFNIGGIAYIANKVRKVSKYI</sequence>
<evidence type="ECO:0000313" key="3">
    <source>
        <dbReference type="Proteomes" id="UP000178911"/>
    </source>
</evidence>
<protein>
    <submittedName>
        <fullName evidence="2">Uncharacterized protein</fullName>
    </submittedName>
</protein>
<evidence type="ECO:0000313" key="2">
    <source>
        <dbReference type="EMBL" id="OGN23380.1"/>
    </source>
</evidence>
<feature type="transmembrane region" description="Helical" evidence="1">
    <location>
        <begin position="119"/>
        <end position="137"/>
    </location>
</feature>
<keyword evidence="1" id="KW-0472">Membrane</keyword>
<feature type="transmembrane region" description="Helical" evidence="1">
    <location>
        <begin position="77"/>
        <end position="99"/>
    </location>
</feature>
<keyword evidence="1" id="KW-1133">Transmembrane helix</keyword>